<dbReference type="GO" id="GO:0004175">
    <property type="term" value="F:endopeptidase activity"/>
    <property type="evidence" value="ECO:0007669"/>
    <property type="project" value="UniProtKB-ARBA"/>
</dbReference>
<dbReference type="PANTHER" id="PTHR39430">
    <property type="entry name" value="MEMBRANE-ASSOCIATED PROTEASE-RELATED"/>
    <property type="match status" value="1"/>
</dbReference>
<reference evidence="3 4" key="1">
    <citation type="submission" date="2013-09" db="EMBL/GenBank/DDBJ databases">
        <authorList>
            <person name="Zeng Z."/>
            <person name="Chen C."/>
        </authorList>
    </citation>
    <scope>NUCLEOTIDE SEQUENCE [LARGE SCALE GENOMIC DNA]</scope>
    <source>
        <strain evidence="3 4">WB 4.1-42</strain>
    </source>
</reference>
<organism evidence="3 4">
    <name type="scientific">Flavobacterium subsaxonicum WB 4.1-42 = DSM 21790</name>
    <dbReference type="NCBI Taxonomy" id="1121898"/>
    <lineage>
        <taxon>Bacteria</taxon>
        <taxon>Pseudomonadati</taxon>
        <taxon>Bacteroidota</taxon>
        <taxon>Flavobacteriia</taxon>
        <taxon>Flavobacteriales</taxon>
        <taxon>Flavobacteriaceae</taxon>
        <taxon>Flavobacterium</taxon>
    </lineage>
</organism>
<evidence type="ECO:0000313" key="4">
    <source>
        <dbReference type="Proteomes" id="UP000030111"/>
    </source>
</evidence>
<feature type="transmembrane region" description="Helical" evidence="1">
    <location>
        <begin position="259"/>
        <end position="279"/>
    </location>
</feature>
<keyword evidence="1" id="KW-0812">Transmembrane</keyword>
<keyword evidence="3" id="KW-0378">Hydrolase</keyword>
<evidence type="ECO:0000313" key="3">
    <source>
        <dbReference type="EMBL" id="KGO93581.1"/>
    </source>
</evidence>
<dbReference type="AlphaFoldDB" id="A0A0A2MPS9"/>
<feature type="domain" description="CAAX prenyl protease 2/Lysostaphin resistance protein A-like" evidence="2">
    <location>
        <begin position="137"/>
        <end position="233"/>
    </location>
</feature>
<dbReference type="Proteomes" id="UP000030111">
    <property type="component" value="Unassembled WGS sequence"/>
</dbReference>
<feature type="transmembrane region" description="Helical" evidence="1">
    <location>
        <begin position="99"/>
        <end position="120"/>
    </location>
</feature>
<feature type="transmembrane region" description="Helical" evidence="1">
    <location>
        <begin position="16"/>
        <end position="37"/>
    </location>
</feature>
<keyword evidence="1" id="KW-1133">Transmembrane helix</keyword>
<proteinExistence type="predicted"/>
<dbReference type="PANTHER" id="PTHR39430:SF1">
    <property type="entry name" value="PROTEASE"/>
    <property type="match status" value="1"/>
</dbReference>
<dbReference type="RefSeq" id="WP_026991841.1">
    <property type="nucleotide sequence ID" value="NZ_JRLY01000004.1"/>
</dbReference>
<dbReference type="InterPro" id="IPR003675">
    <property type="entry name" value="Rce1/LyrA-like_dom"/>
</dbReference>
<evidence type="ECO:0000256" key="1">
    <source>
        <dbReference type="SAM" id="Phobius"/>
    </source>
</evidence>
<dbReference type="STRING" id="1121898.GCA_000422725_00383"/>
<dbReference type="OrthoDB" id="2806188at2"/>
<keyword evidence="4" id="KW-1185">Reference proteome</keyword>
<feature type="transmembrane region" description="Helical" evidence="1">
    <location>
        <begin position="132"/>
        <end position="151"/>
    </location>
</feature>
<feature type="transmembrane region" description="Helical" evidence="1">
    <location>
        <begin position="57"/>
        <end position="78"/>
    </location>
</feature>
<sequence>MYIEQAYSKKYDFIKYLPIPILFFLLILLNFVAILLLDIDTEALMKQQIEQSSENAVFLQSVAPLAFFLVMLLVWVKFVNKQSIKSLTTARKKVDWGRIFFSFGLWSLITVATTLLAYFSEPQNFEFNFQPVPFAILFVMAIVLIPMQTSFEEYLFRGYLMQGLGIATRSRLFPLVFTSLMFGLMHIANPEVGKMGYLLLLYYVGTGFFLGITTLMDDGMELSLGFHAANNLIGCLLVTQDYSALQTPSILKDISEPSAGYDILLPVVIIYPILLFIFAKKYKWTNWKEKLTGKIVLPKQDVTIDAIGHE</sequence>
<accession>A0A0A2MPS9</accession>
<dbReference type="GO" id="GO:0006508">
    <property type="term" value="P:proteolysis"/>
    <property type="evidence" value="ECO:0007669"/>
    <property type="project" value="UniProtKB-KW"/>
</dbReference>
<dbReference type="GO" id="GO:0080120">
    <property type="term" value="P:CAAX-box protein maturation"/>
    <property type="evidence" value="ECO:0007669"/>
    <property type="project" value="UniProtKB-ARBA"/>
</dbReference>
<keyword evidence="3" id="KW-0645">Protease</keyword>
<feature type="transmembrane region" description="Helical" evidence="1">
    <location>
        <begin position="195"/>
        <end position="215"/>
    </location>
</feature>
<evidence type="ECO:0000259" key="2">
    <source>
        <dbReference type="Pfam" id="PF02517"/>
    </source>
</evidence>
<dbReference type="EMBL" id="JRLY01000004">
    <property type="protein sequence ID" value="KGO93581.1"/>
    <property type="molecule type" value="Genomic_DNA"/>
</dbReference>
<dbReference type="eggNOG" id="COG1266">
    <property type="taxonomic scope" value="Bacteria"/>
</dbReference>
<name>A0A0A2MPS9_9FLAO</name>
<feature type="transmembrane region" description="Helical" evidence="1">
    <location>
        <begin position="172"/>
        <end position="189"/>
    </location>
</feature>
<feature type="transmembrane region" description="Helical" evidence="1">
    <location>
        <begin position="222"/>
        <end position="239"/>
    </location>
</feature>
<protein>
    <submittedName>
        <fullName evidence="3">CAAX protease</fullName>
    </submittedName>
</protein>
<keyword evidence="1" id="KW-0472">Membrane</keyword>
<dbReference type="Pfam" id="PF02517">
    <property type="entry name" value="Rce1-like"/>
    <property type="match status" value="1"/>
</dbReference>
<gene>
    <name evidence="3" type="ORF">Q766_06325</name>
</gene>
<comment type="caution">
    <text evidence="3">The sequence shown here is derived from an EMBL/GenBank/DDBJ whole genome shotgun (WGS) entry which is preliminary data.</text>
</comment>